<keyword evidence="3" id="KW-1185">Reference proteome</keyword>
<name>A0AAD9BWN5_DISEL</name>
<comment type="caution">
    <text evidence="2">The sequence shown here is derived from an EMBL/GenBank/DDBJ whole genome shotgun (WGS) entry which is preliminary data.</text>
</comment>
<dbReference type="AlphaFoldDB" id="A0AAD9BWN5"/>
<feature type="domain" description="Ubiquitin-like" evidence="1">
    <location>
        <begin position="30"/>
        <end position="83"/>
    </location>
</feature>
<dbReference type="InterPro" id="IPR000626">
    <property type="entry name" value="Ubiquitin-like_dom"/>
</dbReference>
<protein>
    <submittedName>
        <fullName evidence="2">Ubiquitin-like protein</fullName>
    </submittedName>
</protein>
<dbReference type="InterPro" id="IPR029071">
    <property type="entry name" value="Ubiquitin-like_domsf"/>
</dbReference>
<sequence length="86" mass="9838">MTIQLRVSGPRGEEKVIDVCENEEDLKKITVKQLREKITRELEISADIRMVYRTEQLEESALLLSYGIRHMSTIHTLLMLPGGIIG</sequence>
<accession>A0AAD9BWN5</accession>
<evidence type="ECO:0000259" key="1">
    <source>
        <dbReference type="PROSITE" id="PS50053"/>
    </source>
</evidence>
<dbReference type="EMBL" id="JASDAP010000016">
    <property type="protein sequence ID" value="KAK1890417.1"/>
    <property type="molecule type" value="Genomic_DNA"/>
</dbReference>
<dbReference type="SUPFAM" id="SSF54236">
    <property type="entry name" value="Ubiquitin-like"/>
    <property type="match status" value="1"/>
</dbReference>
<evidence type="ECO:0000313" key="2">
    <source>
        <dbReference type="EMBL" id="KAK1890417.1"/>
    </source>
</evidence>
<gene>
    <name evidence="2" type="ORF">KUDE01_015088</name>
</gene>
<dbReference type="CDD" id="cd17039">
    <property type="entry name" value="Ubl_ubiquitin_like"/>
    <property type="match status" value="1"/>
</dbReference>
<evidence type="ECO:0000313" key="3">
    <source>
        <dbReference type="Proteomes" id="UP001228049"/>
    </source>
</evidence>
<organism evidence="2 3">
    <name type="scientific">Dissostichus eleginoides</name>
    <name type="common">Patagonian toothfish</name>
    <name type="synonym">Dissostichus amissus</name>
    <dbReference type="NCBI Taxonomy" id="100907"/>
    <lineage>
        <taxon>Eukaryota</taxon>
        <taxon>Metazoa</taxon>
        <taxon>Chordata</taxon>
        <taxon>Craniata</taxon>
        <taxon>Vertebrata</taxon>
        <taxon>Euteleostomi</taxon>
        <taxon>Actinopterygii</taxon>
        <taxon>Neopterygii</taxon>
        <taxon>Teleostei</taxon>
        <taxon>Neoteleostei</taxon>
        <taxon>Acanthomorphata</taxon>
        <taxon>Eupercaria</taxon>
        <taxon>Perciformes</taxon>
        <taxon>Notothenioidei</taxon>
        <taxon>Nototheniidae</taxon>
        <taxon>Dissostichus</taxon>
    </lineage>
</organism>
<dbReference type="PROSITE" id="PS50053">
    <property type="entry name" value="UBIQUITIN_2"/>
    <property type="match status" value="1"/>
</dbReference>
<dbReference type="Proteomes" id="UP001228049">
    <property type="component" value="Unassembled WGS sequence"/>
</dbReference>
<reference evidence="2" key="1">
    <citation type="submission" date="2023-04" db="EMBL/GenBank/DDBJ databases">
        <title>Chromosome-level genome of Chaenocephalus aceratus.</title>
        <authorList>
            <person name="Park H."/>
        </authorList>
    </citation>
    <scope>NUCLEOTIDE SEQUENCE</scope>
    <source>
        <strain evidence="2">DE</strain>
        <tissue evidence="2">Muscle</tissue>
    </source>
</reference>
<dbReference type="Gene3D" id="3.10.20.90">
    <property type="entry name" value="Phosphatidylinositol 3-kinase Catalytic Subunit, Chain A, domain 1"/>
    <property type="match status" value="1"/>
</dbReference>
<proteinExistence type="predicted"/>